<organism evidence="3 4">
    <name type="scientific">Terriglobus aquaticus</name>
    <dbReference type="NCBI Taxonomy" id="940139"/>
    <lineage>
        <taxon>Bacteria</taxon>
        <taxon>Pseudomonadati</taxon>
        <taxon>Acidobacteriota</taxon>
        <taxon>Terriglobia</taxon>
        <taxon>Terriglobales</taxon>
        <taxon>Acidobacteriaceae</taxon>
        <taxon>Terriglobus</taxon>
    </lineage>
</organism>
<keyword evidence="3" id="KW-0808">Transferase</keyword>
<keyword evidence="3" id="KW-0012">Acyltransferase</keyword>
<dbReference type="InterPro" id="IPR050879">
    <property type="entry name" value="Acyltransferase_3"/>
</dbReference>
<name>A0ABW9KHH1_9BACT</name>
<comment type="caution">
    <text evidence="3">The sequence shown here is derived from an EMBL/GenBank/DDBJ whole genome shotgun (WGS) entry which is preliminary data.</text>
</comment>
<evidence type="ECO:0000313" key="4">
    <source>
        <dbReference type="Proteomes" id="UP001634747"/>
    </source>
</evidence>
<sequence>MRAPQRYVGLQVLRAIAALAVVMYHATVFVFTRLHVFFAPIWRCGSNGVDLFFVLSGFVIVLSTQRLQGTRDGWKIFAERRLTRIVPLYWIATLIKVVLLKFDATANLTSDLSFASISKAVFFLPSVNALGDIQPVLNVGWTLNMEMFFYLLFTIALFFRANVFLCVGLPLLFLSAGDFLHIQGAGTAWTFYAQSIVLEFFFGMLVALAILRGKRLPAWLAWLAVVGGLYALFALLPPVWPKEIHTAWVQGIPAALVVYGAASLEGRLPHIPAWLIFLGDASYAIYLFHGLCGQLSPMLLVKLGIPSPVLSELGTVAISLAVGSLAYLWLDLPIMRWFKQHVLFHGKPVLHVQETLPRTGA</sequence>
<feature type="transmembrane region" description="Helical" evidence="1">
    <location>
        <begin position="309"/>
        <end position="330"/>
    </location>
</feature>
<feature type="transmembrane region" description="Helical" evidence="1">
    <location>
        <begin position="148"/>
        <end position="171"/>
    </location>
</feature>
<keyword evidence="4" id="KW-1185">Reference proteome</keyword>
<feature type="transmembrane region" description="Helical" evidence="1">
    <location>
        <begin position="218"/>
        <end position="240"/>
    </location>
</feature>
<gene>
    <name evidence="3" type="ORF">ACK2TP_05185</name>
</gene>
<feature type="transmembrane region" description="Helical" evidence="1">
    <location>
        <begin position="246"/>
        <end position="264"/>
    </location>
</feature>
<dbReference type="InterPro" id="IPR002656">
    <property type="entry name" value="Acyl_transf_3_dom"/>
</dbReference>
<evidence type="ECO:0000259" key="2">
    <source>
        <dbReference type="Pfam" id="PF01757"/>
    </source>
</evidence>
<feature type="domain" description="Acyltransferase 3" evidence="2">
    <location>
        <begin position="8"/>
        <end position="326"/>
    </location>
</feature>
<proteinExistence type="predicted"/>
<evidence type="ECO:0000313" key="3">
    <source>
        <dbReference type="EMBL" id="MFN2975149.1"/>
    </source>
</evidence>
<feature type="transmembrane region" description="Helical" evidence="1">
    <location>
        <begin position="12"/>
        <end position="34"/>
    </location>
</feature>
<reference evidence="3 4" key="1">
    <citation type="submission" date="2024-12" db="EMBL/GenBank/DDBJ databases">
        <authorList>
            <person name="Lee Y."/>
        </authorList>
    </citation>
    <scope>NUCLEOTIDE SEQUENCE [LARGE SCALE GENOMIC DNA]</scope>
    <source>
        <strain evidence="3 4">03SUJ4</strain>
    </source>
</reference>
<dbReference type="GO" id="GO:0016746">
    <property type="term" value="F:acyltransferase activity"/>
    <property type="evidence" value="ECO:0007669"/>
    <property type="project" value="UniProtKB-KW"/>
</dbReference>
<dbReference type="EMBL" id="JBJYXY010000001">
    <property type="protein sequence ID" value="MFN2975149.1"/>
    <property type="molecule type" value="Genomic_DNA"/>
</dbReference>
<dbReference type="EC" id="2.3.-.-" evidence="3"/>
<feature type="transmembrane region" description="Helical" evidence="1">
    <location>
        <begin position="271"/>
        <end position="289"/>
    </location>
</feature>
<dbReference type="Proteomes" id="UP001634747">
    <property type="component" value="Unassembled WGS sequence"/>
</dbReference>
<keyword evidence="1" id="KW-0472">Membrane</keyword>
<dbReference type="Pfam" id="PF01757">
    <property type="entry name" value="Acyl_transf_3"/>
    <property type="match status" value="1"/>
</dbReference>
<evidence type="ECO:0000256" key="1">
    <source>
        <dbReference type="SAM" id="Phobius"/>
    </source>
</evidence>
<dbReference type="PANTHER" id="PTHR23028">
    <property type="entry name" value="ACETYLTRANSFERASE"/>
    <property type="match status" value="1"/>
</dbReference>
<dbReference type="PANTHER" id="PTHR23028:SF131">
    <property type="entry name" value="BLR2367 PROTEIN"/>
    <property type="match status" value="1"/>
</dbReference>
<feature type="transmembrane region" description="Helical" evidence="1">
    <location>
        <begin position="191"/>
        <end position="211"/>
    </location>
</feature>
<feature type="transmembrane region" description="Helical" evidence="1">
    <location>
        <begin position="120"/>
        <end position="141"/>
    </location>
</feature>
<accession>A0ABW9KHH1</accession>
<feature type="transmembrane region" description="Helical" evidence="1">
    <location>
        <begin position="82"/>
        <end position="100"/>
    </location>
</feature>
<keyword evidence="1" id="KW-1133">Transmembrane helix</keyword>
<protein>
    <submittedName>
        <fullName evidence="3">Acyltransferase family protein</fullName>
        <ecNumber evidence="3">2.3.-.-</ecNumber>
    </submittedName>
</protein>
<dbReference type="RefSeq" id="WP_263413318.1">
    <property type="nucleotide sequence ID" value="NZ_BAABBH010000001.1"/>
</dbReference>
<feature type="transmembrane region" description="Helical" evidence="1">
    <location>
        <begin position="40"/>
        <end position="62"/>
    </location>
</feature>
<keyword evidence="1" id="KW-0812">Transmembrane</keyword>